<comment type="caution">
    <text evidence="1">The sequence shown here is derived from an EMBL/GenBank/DDBJ whole genome shotgun (WGS) entry which is preliminary data.</text>
</comment>
<reference evidence="1" key="1">
    <citation type="journal article" date="2014" name="Front. Microbiol.">
        <title>High frequency of phylogenetically diverse reductive dehalogenase-homologous genes in deep subseafloor sedimentary metagenomes.</title>
        <authorList>
            <person name="Kawai M."/>
            <person name="Futagami T."/>
            <person name="Toyoda A."/>
            <person name="Takaki Y."/>
            <person name="Nishi S."/>
            <person name="Hori S."/>
            <person name="Arai W."/>
            <person name="Tsubouchi T."/>
            <person name="Morono Y."/>
            <person name="Uchiyama I."/>
            <person name="Ito T."/>
            <person name="Fujiyama A."/>
            <person name="Inagaki F."/>
            <person name="Takami H."/>
        </authorList>
    </citation>
    <scope>NUCLEOTIDE SEQUENCE</scope>
    <source>
        <strain evidence="1">Expedition CK06-06</strain>
    </source>
</reference>
<organism evidence="1">
    <name type="scientific">marine sediment metagenome</name>
    <dbReference type="NCBI Taxonomy" id="412755"/>
    <lineage>
        <taxon>unclassified sequences</taxon>
        <taxon>metagenomes</taxon>
        <taxon>ecological metagenomes</taxon>
    </lineage>
</organism>
<feature type="non-terminal residue" evidence="1">
    <location>
        <position position="1"/>
    </location>
</feature>
<dbReference type="AlphaFoldDB" id="X1QGC0"/>
<sequence length="31" mass="3488">KIKNLAFELNPIPLQGQDFVQHGFMPGIDGY</sequence>
<proteinExistence type="predicted"/>
<evidence type="ECO:0000313" key="1">
    <source>
        <dbReference type="EMBL" id="GAI67273.1"/>
    </source>
</evidence>
<name>X1QGC0_9ZZZZ</name>
<accession>X1QGC0</accession>
<protein>
    <submittedName>
        <fullName evidence="1">Uncharacterized protein</fullName>
    </submittedName>
</protein>
<gene>
    <name evidence="1" type="ORF">S06H3_66440</name>
</gene>
<dbReference type="EMBL" id="BARV01045278">
    <property type="protein sequence ID" value="GAI67273.1"/>
    <property type="molecule type" value="Genomic_DNA"/>
</dbReference>